<protein>
    <recommendedName>
        <fullName evidence="7">Response regulatory domain-containing protein</fullName>
    </recommendedName>
</protein>
<proteinExistence type="predicted"/>
<evidence type="ECO:0000259" key="7">
    <source>
        <dbReference type="PROSITE" id="PS50110"/>
    </source>
</evidence>
<evidence type="ECO:0000256" key="2">
    <source>
        <dbReference type="ARBA" id="ARBA00023012"/>
    </source>
</evidence>
<name>A0A1F6GLD8_9PROT</name>
<feature type="domain" description="Response regulatory" evidence="7">
    <location>
        <begin position="4"/>
        <end position="120"/>
    </location>
</feature>
<evidence type="ECO:0000256" key="3">
    <source>
        <dbReference type="ARBA" id="ARBA00023015"/>
    </source>
</evidence>
<comment type="caution">
    <text evidence="8">The sequence shown here is derived from an EMBL/GenBank/DDBJ whole genome shotgun (WGS) entry which is preliminary data.</text>
</comment>
<dbReference type="PROSITE" id="PS50110">
    <property type="entry name" value="RESPONSE_REGULATORY"/>
    <property type="match status" value="1"/>
</dbReference>
<dbReference type="SUPFAM" id="SSF52172">
    <property type="entry name" value="CheY-like"/>
    <property type="match status" value="1"/>
</dbReference>
<feature type="modified residue" description="4-aspartylphosphate" evidence="6">
    <location>
        <position position="53"/>
    </location>
</feature>
<evidence type="ECO:0000256" key="4">
    <source>
        <dbReference type="ARBA" id="ARBA00023125"/>
    </source>
</evidence>
<keyword evidence="4" id="KW-0238">DNA-binding</keyword>
<dbReference type="Gene3D" id="3.40.50.2300">
    <property type="match status" value="1"/>
</dbReference>
<organism evidence="8 9">
    <name type="scientific">Candidatus Lambdaproteobacteria bacterium RIFOXYD2_FULL_56_26</name>
    <dbReference type="NCBI Taxonomy" id="1817773"/>
    <lineage>
        <taxon>Bacteria</taxon>
        <taxon>Pseudomonadati</taxon>
        <taxon>Pseudomonadota</taxon>
        <taxon>Candidatus Lambdaproteobacteria</taxon>
    </lineage>
</organism>
<keyword evidence="5" id="KW-0804">Transcription</keyword>
<keyword evidence="1 6" id="KW-0597">Phosphoprotein</keyword>
<evidence type="ECO:0000256" key="1">
    <source>
        <dbReference type="ARBA" id="ARBA00022553"/>
    </source>
</evidence>
<dbReference type="Pfam" id="PF00072">
    <property type="entry name" value="Response_reg"/>
    <property type="match status" value="1"/>
</dbReference>
<dbReference type="CDD" id="cd17574">
    <property type="entry name" value="REC_OmpR"/>
    <property type="match status" value="1"/>
</dbReference>
<evidence type="ECO:0000256" key="6">
    <source>
        <dbReference type="PROSITE-ProRule" id="PRU00169"/>
    </source>
</evidence>
<accession>A0A1F6GLD8</accession>
<sequence length="122" mass="13342">MGYKILVVDDEKTIRDLVAFRLEFHGHQVETAQNGTEGLAKVESMHPDLIVLDVMMPDLTGYEVCAKVKAGEGSKDTKVILLTAKGRKQDEDEGHAAGADAFMAKPFRANLLLAKIDELMNG</sequence>
<dbReference type="InterPro" id="IPR011006">
    <property type="entry name" value="CheY-like_superfamily"/>
</dbReference>
<keyword evidence="2" id="KW-0902">Two-component regulatory system</keyword>
<dbReference type="Proteomes" id="UP000177583">
    <property type="component" value="Unassembled WGS sequence"/>
</dbReference>
<dbReference type="InterPro" id="IPR050595">
    <property type="entry name" value="Bact_response_regulator"/>
</dbReference>
<dbReference type="InterPro" id="IPR001789">
    <property type="entry name" value="Sig_transdc_resp-reg_receiver"/>
</dbReference>
<reference evidence="8 9" key="1">
    <citation type="journal article" date="2016" name="Nat. Commun.">
        <title>Thousands of microbial genomes shed light on interconnected biogeochemical processes in an aquifer system.</title>
        <authorList>
            <person name="Anantharaman K."/>
            <person name="Brown C.T."/>
            <person name="Hug L.A."/>
            <person name="Sharon I."/>
            <person name="Castelle C.J."/>
            <person name="Probst A.J."/>
            <person name="Thomas B.C."/>
            <person name="Singh A."/>
            <person name="Wilkins M.J."/>
            <person name="Karaoz U."/>
            <person name="Brodie E.L."/>
            <person name="Williams K.H."/>
            <person name="Hubbard S.S."/>
            <person name="Banfield J.F."/>
        </authorList>
    </citation>
    <scope>NUCLEOTIDE SEQUENCE [LARGE SCALE GENOMIC DNA]</scope>
</reference>
<dbReference type="GO" id="GO:0000160">
    <property type="term" value="P:phosphorelay signal transduction system"/>
    <property type="evidence" value="ECO:0007669"/>
    <property type="project" value="UniProtKB-KW"/>
</dbReference>
<evidence type="ECO:0000313" key="9">
    <source>
        <dbReference type="Proteomes" id="UP000177583"/>
    </source>
</evidence>
<evidence type="ECO:0000313" key="8">
    <source>
        <dbReference type="EMBL" id="OGG98928.1"/>
    </source>
</evidence>
<dbReference type="AlphaFoldDB" id="A0A1F6GLD8"/>
<dbReference type="PANTHER" id="PTHR44591">
    <property type="entry name" value="STRESS RESPONSE REGULATOR PROTEIN 1"/>
    <property type="match status" value="1"/>
</dbReference>
<dbReference type="GO" id="GO:0003677">
    <property type="term" value="F:DNA binding"/>
    <property type="evidence" value="ECO:0007669"/>
    <property type="project" value="UniProtKB-KW"/>
</dbReference>
<dbReference type="EMBL" id="MFNF01000065">
    <property type="protein sequence ID" value="OGG98928.1"/>
    <property type="molecule type" value="Genomic_DNA"/>
</dbReference>
<evidence type="ECO:0000256" key="5">
    <source>
        <dbReference type="ARBA" id="ARBA00023163"/>
    </source>
</evidence>
<gene>
    <name evidence="8" type="ORF">A2557_12995</name>
</gene>
<dbReference type="SMART" id="SM00448">
    <property type="entry name" value="REC"/>
    <property type="match status" value="1"/>
</dbReference>
<keyword evidence="3" id="KW-0805">Transcription regulation</keyword>
<dbReference type="PANTHER" id="PTHR44591:SF3">
    <property type="entry name" value="RESPONSE REGULATORY DOMAIN-CONTAINING PROTEIN"/>
    <property type="match status" value="1"/>
</dbReference>
<dbReference type="FunFam" id="3.40.50.2300:FF:000001">
    <property type="entry name" value="DNA-binding response regulator PhoB"/>
    <property type="match status" value="1"/>
</dbReference>